<dbReference type="Gene3D" id="2.160.20.70">
    <property type="match status" value="1"/>
</dbReference>
<feature type="compositionally biased region" description="Low complexity" evidence="2">
    <location>
        <begin position="824"/>
        <end position="836"/>
    </location>
</feature>
<dbReference type="SUPFAM" id="SSF101278">
    <property type="entry name" value="N-terminal domain of adenylylcyclase associated protein, CAP"/>
    <property type="match status" value="1"/>
</dbReference>
<dbReference type="SUPFAM" id="SSF69340">
    <property type="entry name" value="C-terminal domain of adenylylcyclase associated protein"/>
    <property type="match status" value="1"/>
</dbReference>
<evidence type="ECO:0000259" key="3">
    <source>
        <dbReference type="PROSITE" id="PS51329"/>
    </source>
</evidence>
<accession>A0A183UHI7</accession>
<dbReference type="GO" id="GO:0007015">
    <property type="term" value="P:actin filament organization"/>
    <property type="evidence" value="ECO:0007669"/>
    <property type="project" value="TreeGrafter"/>
</dbReference>
<dbReference type="PROSITE" id="PS01089">
    <property type="entry name" value="CAP_2"/>
    <property type="match status" value="1"/>
</dbReference>
<dbReference type="InterPro" id="IPR013912">
    <property type="entry name" value="Adenylate_cyclase-assoc_CAP_C"/>
</dbReference>
<dbReference type="AlphaFoldDB" id="A0A183UHI7"/>
<feature type="region of interest" description="Disordered" evidence="2">
    <location>
        <begin position="226"/>
        <end position="262"/>
    </location>
</feature>
<feature type="region of interest" description="Disordered" evidence="2">
    <location>
        <begin position="894"/>
        <end position="923"/>
    </location>
</feature>
<evidence type="ECO:0000313" key="4">
    <source>
        <dbReference type="EMBL" id="VDM39278.1"/>
    </source>
</evidence>
<dbReference type="InterPro" id="IPR006599">
    <property type="entry name" value="CARP_motif"/>
</dbReference>
<dbReference type="Gene3D" id="1.25.40.330">
    <property type="entry name" value="Adenylate cyclase-associated CAP, N-terminal domain"/>
    <property type="match status" value="1"/>
</dbReference>
<feature type="compositionally biased region" description="Low complexity" evidence="2">
    <location>
        <begin position="580"/>
        <end position="589"/>
    </location>
</feature>
<dbReference type="WBParaSite" id="TCNE_0000795701-mRNA-1">
    <property type="protein sequence ID" value="TCNE_0000795701-mRNA-1"/>
    <property type="gene ID" value="TCNE_0000795701"/>
</dbReference>
<feature type="region of interest" description="Disordered" evidence="2">
    <location>
        <begin position="42"/>
        <end position="99"/>
    </location>
</feature>
<dbReference type="Proteomes" id="UP000050794">
    <property type="component" value="Unassembled WGS sequence"/>
</dbReference>
<feature type="domain" description="C-CAP/cofactor C-like" evidence="3">
    <location>
        <begin position="928"/>
        <end position="1079"/>
    </location>
</feature>
<evidence type="ECO:0000256" key="1">
    <source>
        <dbReference type="ARBA" id="ARBA00007659"/>
    </source>
</evidence>
<feature type="region of interest" description="Disordered" evidence="2">
    <location>
        <begin position="429"/>
        <end position="463"/>
    </location>
</feature>
<dbReference type="InterPro" id="IPR028417">
    <property type="entry name" value="CAP_CS_C"/>
</dbReference>
<name>A0A183UHI7_TOXCA</name>
<evidence type="ECO:0000313" key="5">
    <source>
        <dbReference type="Proteomes" id="UP000050794"/>
    </source>
</evidence>
<feature type="region of interest" description="Disordered" evidence="2">
    <location>
        <begin position="812"/>
        <end position="862"/>
    </location>
</feature>
<sequence>MYESMYFGTPKPFGQHSTAYRAVGGGASVVRPASSMAVLISPGSDAKDETSSATVNSPFVLGSDSRPPMPSANSESSGLNQSAFRKVTVSSPPHRIGTERWMQSGMPQKGRWNSSQAFFDAPSEPRPFERQKTSSMQDAIRSQHQTVTVDVPICRQVPIQIEGQQSLPDRPMAERSVLVPVRTEGAPLSGVKPYHEEFHTTMHSYSDARRPNSAVPFSEKELKTLAPFTSEPGIRQQQEQGESKSTSQCLGSGANAASEGAQFDRVQVFRGRQKPAEQPERQNYTSLHHIPARPSYIQRRTSDPTISRMGKSPAAATVAAPFQTAPTQEESEVPTTHAMVNVAKNVREELEQDPKFRQRAESTGERMRRIAPSAFHPPRQSPSLLQMENYLSHLQRHQSAMELSQVPLTSSAQPFSADAVRNIFSGVAPSSQVSKHTDQKTAKDPDFASTSSLNATPTSPSPHIRTVTVKTYYEPTKSKLREPPHVAINAFGIQPQIRSAPVPPPKPQMYSSGYGTGDTDGDKLSGSSVFKIRMTNGAESCDQKKEIEEHGEEPDTTVPERAIFVARPRSLKYSFEDETASQSAQSASSPPGILLKNPPHSMPDTGVTKPQKRVVFQCDEQSVRRMVAGDCCTDTTNGTSVPQEAPPCVRQYDDTVEEPLQRFLKLSCDIGGDVKTIGEKVSSAFTQQRNFIWNAAGQKEPSAAELQTKVESLVKLLEEVSTIRESKRNTPQFHHLSAVSEGIQALGWLTVKPTPAPFIKDMNEASMFFVNRVRNENKDGDKVHLEWTKAWVELLESLQTYVRQVHTTGLVWNSNPMSSQGAVAPSSAGKGSSSSSAPPPGGPPPPPPPPPGPPPDLSTKSDGADRAALFAEINKGADITKGLKKVTADMQTHKNPALRAQGPASGDITKVASKATPSSTEKEEVVKPAKTWLENGKQWNVVSVDLPAPIYPVLPHEYHKNNQNIIVEIGSMKQTVYVFKCENSVVQVKGKVNSITLDSCTKTSIVFDSLLSQVEVINCQGVQIQTLGTMPTLSIQKTDGCQVYLSKEAMGAEIVTSKSSGMNVLVPTDADGDFMEFPVPEQFKTVFDGKKLQTTVSDIV</sequence>
<feature type="compositionally biased region" description="Polar residues" evidence="2">
    <location>
        <begin position="448"/>
        <end position="458"/>
    </location>
</feature>
<dbReference type="GO" id="GO:0019933">
    <property type="term" value="P:cAMP-mediated signaling"/>
    <property type="evidence" value="ECO:0007669"/>
    <property type="project" value="TreeGrafter"/>
</dbReference>
<dbReference type="InterPro" id="IPR001837">
    <property type="entry name" value="Adenylate_cyclase-assoc_CAP"/>
</dbReference>
<dbReference type="EMBL" id="UYWY01019792">
    <property type="protein sequence ID" value="VDM39278.1"/>
    <property type="molecule type" value="Genomic_DNA"/>
</dbReference>
<organism evidence="5 6">
    <name type="scientific">Toxocara canis</name>
    <name type="common">Canine roundworm</name>
    <dbReference type="NCBI Taxonomy" id="6265"/>
    <lineage>
        <taxon>Eukaryota</taxon>
        <taxon>Metazoa</taxon>
        <taxon>Ecdysozoa</taxon>
        <taxon>Nematoda</taxon>
        <taxon>Chromadorea</taxon>
        <taxon>Rhabditida</taxon>
        <taxon>Spirurina</taxon>
        <taxon>Ascaridomorpha</taxon>
        <taxon>Ascaridoidea</taxon>
        <taxon>Toxocaridae</taxon>
        <taxon>Toxocara</taxon>
    </lineage>
</organism>
<dbReference type="InterPro" id="IPR036223">
    <property type="entry name" value="CAP_C_sf"/>
</dbReference>
<dbReference type="Pfam" id="PF21938">
    <property type="entry name" value="CAP_N"/>
    <property type="match status" value="1"/>
</dbReference>
<feature type="compositionally biased region" description="Polar residues" evidence="2">
    <location>
        <begin position="812"/>
        <end position="821"/>
    </location>
</feature>
<evidence type="ECO:0000313" key="6">
    <source>
        <dbReference type="WBParaSite" id="TCNE_0000795701-mRNA-1"/>
    </source>
</evidence>
<dbReference type="InterPro" id="IPR016098">
    <property type="entry name" value="CAP/MinC_C"/>
</dbReference>
<feature type="compositionally biased region" description="Basic and acidic residues" evidence="2">
    <location>
        <begin position="435"/>
        <end position="446"/>
    </location>
</feature>
<feature type="region of interest" description="Disordered" evidence="2">
    <location>
        <begin position="575"/>
        <end position="609"/>
    </location>
</feature>
<keyword evidence="5" id="KW-1185">Reference proteome</keyword>
<comment type="similarity">
    <text evidence="1">Belongs to the CAP family.</text>
</comment>
<reference evidence="6" key="1">
    <citation type="submission" date="2016-06" db="UniProtKB">
        <authorList>
            <consortium name="WormBaseParasite"/>
        </authorList>
    </citation>
    <scope>IDENTIFICATION</scope>
</reference>
<protein>
    <submittedName>
        <fullName evidence="6">Adenylyl cyclase-associated protein</fullName>
    </submittedName>
</protein>
<dbReference type="GO" id="GO:0000902">
    <property type="term" value="P:cell morphogenesis"/>
    <property type="evidence" value="ECO:0007669"/>
    <property type="project" value="TreeGrafter"/>
</dbReference>
<dbReference type="InterPro" id="IPR036222">
    <property type="entry name" value="CAP_N_sf"/>
</dbReference>
<reference evidence="4 5" key="2">
    <citation type="submission" date="2018-11" db="EMBL/GenBank/DDBJ databases">
        <authorList>
            <consortium name="Pathogen Informatics"/>
        </authorList>
    </citation>
    <scope>NUCLEOTIDE SEQUENCE [LARGE SCALE GENOMIC DNA]</scope>
</reference>
<feature type="compositionally biased region" description="Polar residues" evidence="2">
    <location>
        <begin position="71"/>
        <end position="91"/>
    </location>
</feature>
<dbReference type="PANTHER" id="PTHR10652:SF0">
    <property type="entry name" value="ADENYLYL CYCLASE-ASSOCIATED PROTEIN"/>
    <property type="match status" value="1"/>
</dbReference>
<dbReference type="SMART" id="SM00673">
    <property type="entry name" value="CARP"/>
    <property type="match status" value="2"/>
</dbReference>
<dbReference type="Pfam" id="PF08603">
    <property type="entry name" value="CAP_C"/>
    <property type="match status" value="1"/>
</dbReference>
<proteinExistence type="inferred from homology"/>
<feature type="region of interest" description="Disordered" evidence="2">
    <location>
        <begin position="543"/>
        <end position="562"/>
    </location>
</feature>
<dbReference type="PANTHER" id="PTHR10652">
    <property type="entry name" value="ADENYLYL CYCLASE-ASSOCIATED PROTEIN"/>
    <property type="match status" value="1"/>
</dbReference>
<evidence type="ECO:0000256" key="2">
    <source>
        <dbReference type="SAM" id="MobiDB-lite"/>
    </source>
</evidence>
<feature type="compositionally biased region" description="Polar residues" evidence="2">
    <location>
        <begin position="235"/>
        <end position="250"/>
    </location>
</feature>
<dbReference type="PROSITE" id="PS51329">
    <property type="entry name" value="C_CAP_COFACTOR_C"/>
    <property type="match status" value="1"/>
</dbReference>
<dbReference type="FunFam" id="1.25.40.330:FF:000001">
    <property type="entry name" value="Adenylyl cyclase-associated protein"/>
    <property type="match status" value="1"/>
</dbReference>
<dbReference type="GO" id="GO:0003779">
    <property type="term" value="F:actin binding"/>
    <property type="evidence" value="ECO:0007669"/>
    <property type="project" value="InterPro"/>
</dbReference>
<dbReference type="InterPro" id="IPR053950">
    <property type="entry name" value="CAP_N"/>
</dbReference>
<dbReference type="GO" id="GO:0005737">
    <property type="term" value="C:cytoplasm"/>
    <property type="evidence" value="ECO:0007669"/>
    <property type="project" value="TreeGrafter"/>
</dbReference>
<dbReference type="GO" id="GO:0008179">
    <property type="term" value="F:adenylate cyclase binding"/>
    <property type="evidence" value="ECO:0007669"/>
    <property type="project" value="TreeGrafter"/>
</dbReference>
<dbReference type="InterPro" id="IPR017901">
    <property type="entry name" value="C-CAP_CF_C-like"/>
</dbReference>
<feature type="compositionally biased region" description="Pro residues" evidence="2">
    <location>
        <begin position="837"/>
        <end position="856"/>
    </location>
</feature>
<gene>
    <name evidence="4" type="ORF">TCNE_LOCUS7957</name>
</gene>